<keyword evidence="2" id="KW-0732">Signal</keyword>
<name>A0A0K0ET89_STRER</name>
<keyword evidence="1" id="KW-0812">Transmembrane</keyword>
<sequence length="126" mass="14567">MNKIILLLFLLNIFPYLIYPNEKGKIKDLYLSSIQVRKINDSELFVYYNNKSMIIKVEKSSKSNKTIINILSHNATSFYPKILSIPISRYDNQKQLENRLNPVDIITIVGVGLVIFLIIVVCNFKS</sequence>
<evidence type="ECO:0000256" key="2">
    <source>
        <dbReference type="SAM" id="SignalP"/>
    </source>
</evidence>
<reference evidence="3" key="1">
    <citation type="submission" date="2015-08" db="UniProtKB">
        <authorList>
            <consortium name="WormBaseParasite"/>
        </authorList>
    </citation>
    <scope>IDENTIFICATION</scope>
</reference>
<evidence type="ECO:0000256" key="1">
    <source>
        <dbReference type="SAM" id="Phobius"/>
    </source>
</evidence>
<feature type="chain" id="PRO_5005328603" evidence="2">
    <location>
        <begin position="21"/>
        <end position="126"/>
    </location>
</feature>
<dbReference type="AlphaFoldDB" id="A0A0K0ET89"/>
<keyword evidence="1" id="KW-0472">Membrane</keyword>
<feature type="signal peptide" evidence="2">
    <location>
        <begin position="1"/>
        <end position="20"/>
    </location>
</feature>
<keyword evidence="1" id="KW-1133">Transmembrane helix</keyword>
<feature type="transmembrane region" description="Helical" evidence="1">
    <location>
        <begin position="105"/>
        <end position="124"/>
    </location>
</feature>
<protein>
    <submittedName>
        <fullName evidence="3">Transmembrane protein</fullName>
    </submittedName>
</protein>
<proteinExistence type="predicted"/>
<evidence type="ECO:0000313" key="3">
    <source>
        <dbReference type="WBParaSite" id="SSTP_0001266600.1"/>
    </source>
</evidence>
<organism evidence="3">
    <name type="scientific">Strongyloides stercoralis</name>
    <name type="common">Threadworm</name>
    <dbReference type="NCBI Taxonomy" id="6248"/>
    <lineage>
        <taxon>Eukaryota</taxon>
        <taxon>Metazoa</taxon>
        <taxon>Ecdysozoa</taxon>
        <taxon>Nematoda</taxon>
        <taxon>Chromadorea</taxon>
        <taxon>Rhabditida</taxon>
        <taxon>Tylenchina</taxon>
        <taxon>Panagrolaimomorpha</taxon>
        <taxon>Strongyloidoidea</taxon>
        <taxon>Strongyloididae</taxon>
        <taxon>Strongyloides</taxon>
    </lineage>
</organism>
<dbReference type="WBParaSite" id="SSTP_0001266600.1">
    <property type="protein sequence ID" value="SSTP_0001266600.1"/>
    <property type="gene ID" value="SSTP_0001266600"/>
</dbReference>
<accession>A0A0K0ET89</accession>